<evidence type="ECO:0000313" key="2">
    <source>
        <dbReference type="EMBL" id="NWJ30185.1"/>
    </source>
</evidence>
<feature type="transmembrane region" description="Helical" evidence="1">
    <location>
        <begin position="74"/>
        <end position="94"/>
    </location>
</feature>
<keyword evidence="1" id="KW-0812">Transmembrane</keyword>
<reference evidence="2 3" key="1">
    <citation type="journal article" date="2019" name="Environ. Microbiol.">
        <title>Genomics insights into ecotype formation of ammonia-oxidizing archaea in the deep ocean.</title>
        <authorList>
            <person name="Wang Y."/>
            <person name="Huang J.M."/>
            <person name="Cui G.J."/>
            <person name="Nunoura T."/>
            <person name="Takaki Y."/>
            <person name="Li W.L."/>
            <person name="Li J."/>
            <person name="Gao Z.M."/>
            <person name="Takai K."/>
            <person name="Zhang A.Q."/>
            <person name="Stepanauskas R."/>
        </authorList>
    </citation>
    <scope>NUCLEOTIDE SEQUENCE [LARGE SCALE GENOMIC DNA]</scope>
    <source>
        <strain evidence="2 3">C4</strain>
    </source>
</reference>
<comment type="caution">
    <text evidence="2">The sequence shown here is derived from an EMBL/GenBank/DDBJ whole genome shotgun (WGS) entry which is preliminary data.</text>
</comment>
<keyword evidence="1" id="KW-1133">Transmembrane helix</keyword>
<feature type="transmembrane region" description="Helical" evidence="1">
    <location>
        <begin position="100"/>
        <end position="118"/>
    </location>
</feature>
<dbReference type="EMBL" id="JACATK010000038">
    <property type="protein sequence ID" value="NWJ30185.1"/>
    <property type="molecule type" value="Genomic_DNA"/>
</dbReference>
<evidence type="ECO:0000256" key="1">
    <source>
        <dbReference type="SAM" id="Phobius"/>
    </source>
</evidence>
<proteinExistence type="predicted"/>
<sequence length="140" mass="15572">MKEIGQDFDNHGKITLPKRTCDSCKQEFFFLTTKWQNKQRHRCCYVCKDLSVIDPTSDPILPPIPSRIPITMGIFAGFGVILMAAGFVYVLLVAPQQDSGILHVIIGSCMTGAGFMLARKMVKVRNIVLGKTDVPLSDLR</sequence>
<gene>
    <name evidence="2" type="ORF">HX850_04640</name>
</gene>
<dbReference type="AlphaFoldDB" id="A0A7K4MMJ8"/>
<accession>A0A7K4MMJ8</accession>
<protein>
    <submittedName>
        <fullName evidence="2">Uncharacterized protein</fullName>
    </submittedName>
</protein>
<keyword evidence="1" id="KW-0472">Membrane</keyword>
<organism evidence="2 3">
    <name type="scientific">Marine Group I thaumarchaeote</name>
    <dbReference type="NCBI Taxonomy" id="2511932"/>
    <lineage>
        <taxon>Archaea</taxon>
        <taxon>Nitrososphaerota</taxon>
        <taxon>Marine Group I</taxon>
    </lineage>
</organism>
<evidence type="ECO:0000313" key="3">
    <source>
        <dbReference type="Proteomes" id="UP000568446"/>
    </source>
</evidence>
<name>A0A7K4MMJ8_9ARCH</name>
<dbReference type="Proteomes" id="UP000568446">
    <property type="component" value="Unassembled WGS sequence"/>
</dbReference>